<evidence type="ECO:0000259" key="2">
    <source>
        <dbReference type="Pfam" id="PF03544"/>
    </source>
</evidence>
<comment type="caution">
    <text evidence="3">The sequence shown here is derived from an EMBL/GenBank/DDBJ whole genome shotgun (WGS) entry which is preliminary data.</text>
</comment>
<feature type="chain" id="PRO_5016341628" evidence="1">
    <location>
        <begin position="23"/>
        <end position="318"/>
    </location>
</feature>
<evidence type="ECO:0000313" key="4">
    <source>
        <dbReference type="Proteomes" id="UP000248840"/>
    </source>
</evidence>
<gene>
    <name evidence="3" type="ORF">CLV55_11453</name>
</gene>
<reference evidence="3 4" key="1">
    <citation type="submission" date="2018-06" db="EMBL/GenBank/DDBJ databases">
        <title>Genomic Encyclopedia of Archaeal and Bacterial Type Strains, Phase II (KMG-II): from individual species to whole genera.</title>
        <authorList>
            <person name="Goeker M."/>
        </authorList>
    </citation>
    <scope>NUCLEOTIDE SEQUENCE [LARGE SCALE GENOMIC DNA]</scope>
    <source>
        <strain evidence="3 4">DSM 25663</strain>
    </source>
</reference>
<evidence type="ECO:0000256" key="1">
    <source>
        <dbReference type="SAM" id="SignalP"/>
    </source>
</evidence>
<dbReference type="AlphaFoldDB" id="A0A328Y7X6"/>
<dbReference type="EMBL" id="QLSZ01000014">
    <property type="protein sequence ID" value="RAR70009.1"/>
    <property type="molecule type" value="Genomic_DNA"/>
</dbReference>
<keyword evidence="4" id="KW-1185">Reference proteome</keyword>
<keyword evidence="1" id="KW-0732">Signal</keyword>
<protein>
    <submittedName>
        <fullName evidence="3">TonB-like protein</fullName>
    </submittedName>
</protein>
<dbReference type="RefSeq" id="WP_112114094.1">
    <property type="nucleotide sequence ID" value="NZ_QLSZ01000014.1"/>
</dbReference>
<accession>A0A328Y7X6</accession>
<dbReference type="Gene3D" id="3.30.1150.10">
    <property type="match status" value="1"/>
</dbReference>
<dbReference type="Pfam" id="PF03544">
    <property type="entry name" value="TonB_C"/>
    <property type="match status" value="1"/>
</dbReference>
<sequence length="318" mass="36410">MKKTVNYALVCLLLVCSNSVLLAQKKPSKKAKTEEITTVPFIAPKYSEVDTIQTDYGKTTILPWQPPVKIEHYKPTSTEQKSINQFIAFCKNQIDIENGSRYSTNYTQLVVEALGGNIYEMNTKSVIKKRIEEIKNDADLRLTFFKYFANLSGGDKTRLYFILRPSDNDTRFVSRISGKDADILSELLLREYFRPVFKSDDDETQTKEDNEVYSVVEKDASFKGGESAYIKYIQQNLILPKSSNSNETENYNLRYRVSFTVTADGSITDVKIDNPKKELKLYEEAIIECFKKMPKWEPAESGGKKVNSRIMKPVTINI</sequence>
<name>A0A328Y7X6_9FLAO</name>
<dbReference type="Proteomes" id="UP000248840">
    <property type="component" value="Unassembled WGS sequence"/>
</dbReference>
<dbReference type="InterPro" id="IPR037682">
    <property type="entry name" value="TonB_C"/>
</dbReference>
<feature type="domain" description="TonB C-terminal" evidence="2">
    <location>
        <begin position="256"/>
        <end position="314"/>
    </location>
</feature>
<proteinExistence type="predicted"/>
<feature type="signal peptide" evidence="1">
    <location>
        <begin position="1"/>
        <end position="22"/>
    </location>
</feature>
<dbReference type="OrthoDB" id="1095452at2"/>
<dbReference type="SUPFAM" id="SSF74653">
    <property type="entry name" value="TolA/TonB C-terminal domain"/>
    <property type="match status" value="1"/>
</dbReference>
<evidence type="ECO:0000313" key="3">
    <source>
        <dbReference type="EMBL" id="RAR70009.1"/>
    </source>
</evidence>
<organism evidence="3 4">
    <name type="scientific">Flavobacterium aciduliphilum</name>
    <dbReference type="NCBI Taxonomy" id="1101402"/>
    <lineage>
        <taxon>Bacteria</taxon>
        <taxon>Pseudomonadati</taxon>
        <taxon>Bacteroidota</taxon>
        <taxon>Flavobacteriia</taxon>
        <taxon>Flavobacteriales</taxon>
        <taxon>Flavobacteriaceae</taxon>
        <taxon>Flavobacterium</taxon>
    </lineage>
</organism>
<dbReference type="GO" id="GO:0055085">
    <property type="term" value="P:transmembrane transport"/>
    <property type="evidence" value="ECO:0007669"/>
    <property type="project" value="InterPro"/>
</dbReference>